<dbReference type="EMBL" id="JACDQQ010002431">
    <property type="protein sequence ID" value="MBA0088296.1"/>
    <property type="molecule type" value="Genomic_DNA"/>
</dbReference>
<dbReference type="InterPro" id="IPR009057">
    <property type="entry name" value="Homeodomain-like_sf"/>
</dbReference>
<dbReference type="AlphaFoldDB" id="A0A7V8NVT5"/>
<comment type="caution">
    <text evidence="1">The sequence shown here is derived from an EMBL/GenBank/DDBJ whole genome shotgun (WGS) entry which is preliminary data.</text>
</comment>
<name>A0A7V8NVT5_9BACT</name>
<keyword evidence="2" id="KW-1185">Reference proteome</keyword>
<reference evidence="1" key="1">
    <citation type="submission" date="2020-06" db="EMBL/GenBank/DDBJ databases">
        <title>Legume-microbial interactions unlock mineral nutrients during tropical forest succession.</title>
        <authorList>
            <person name="Epihov D.Z."/>
        </authorList>
    </citation>
    <scope>NUCLEOTIDE SEQUENCE [LARGE SCALE GENOMIC DNA]</scope>
    <source>
        <strain evidence="1">Pan2503</strain>
    </source>
</reference>
<gene>
    <name evidence="1" type="ORF">HRJ53_25205</name>
</gene>
<organism evidence="1 2">
    <name type="scientific">Candidatus Acidiferrum panamense</name>
    <dbReference type="NCBI Taxonomy" id="2741543"/>
    <lineage>
        <taxon>Bacteria</taxon>
        <taxon>Pseudomonadati</taxon>
        <taxon>Acidobacteriota</taxon>
        <taxon>Terriglobia</taxon>
        <taxon>Candidatus Acidiferrales</taxon>
        <taxon>Candidatus Acidiferrum</taxon>
    </lineage>
</organism>
<evidence type="ECO:0000313" key="2">
    <source>
        <dbReference type="Proteomes" id="UP000567293"/>
    </source>
</evidence>
<accession>A0A7V8NVT5</accession>
<sequence>MRAHSTPQALAFRCRLILRIAASDRPTNLQVATEIACERHTVGRWRQRYLAHGFHGLQDAPRSGRPQRVSPL</sequence>
<dbReference type="SUPFAM" id="SSF46689">
    <property type="entry name" value="Homeodomain-like"/>
    <property type="match status" value="1"/>
</dbReference>
<proteinExistence type="predicted"/>
<dbReference type="Pfam" id="PF13565">
    <property type="entry name" value="HTH_32"/>
    <property type="match status" value="1"/>
</dbReference>
<protein>
    <submittedName>
        <fullName evidence="1">Helix-turn-helix domain-containing protein</fullName>
    </submittedName>
</protein>
<evidence type="ECO:0000313" key="1">
    <source>
        <dbReference type="EMBL" id="MBA0088296.1"/>
    </source>
</evidence>
<dbReference type="Proteomes" id="UP000567293">
    <property type="component" value="Unassembled WGS sequence"/>
</dbReference>